<dbReference type="AlphaFoldDB" id="A0AAE2CY06"/>
<accession>A0AAE2CY06</accession>
<sequence length="158" mass="17408">MVVVSELTPSASSIPPNSDVTSVINSPDIPQPALPLHTCTIDPKAPLENGSYSKPQEQPSGHEFFSDTNRPNQQSRTTNSSIHNTDAGSTFTEHPSKFDQSVLHFGIEFTDNTISKSCCNKDDNRTTNEEFPPGFEPGFEFQSRNVPDTCIKPKRQRG</sequence>
<keyword evidence="3" id="KW-1185">Reference proteome</keyword>
<reference evidence="2" key="2">
    <citation type="journal article" date="2024" name="Plant">
        <title>Genomic evolution and insights into agronomic trait innovations of Sesamum species.</title>
        <authorList>
            <person name="Miao H."/>
            <person name="Wang L."/>
            <person name="Qu L."/>
            <person name="Liu H."/>
            <person name="Sun Y."/>
            <person name="Le M."/>
            <person name="Wang Q."/>
            <person name="Wei S."/>
            <person name="Zheng Y."/>
            <person name="Lin W."/>
            <person name="Duan Y."/>
            <person name="Cao H."/>
            <person name="Xiong S."/>
            <person name="Wang X."/>
            <person name="Wei L."/>
            <person name="Li C."/>
            <person name="Ma Q."/>
            <person name="Ju M."/>
            <person name="Zhao R."/>
            <person name="Li G."/>
            <person name="Mu C."/>
            <person name="Tian Q."/>
            <person name="Mei H."/>
            <person name="Zhang T."/>
            <person name="Gao T."/>
            <person name="Zhang H."/>
        </authorList>
    </citation>
    <scope>NUCLEOTIDE SEQUENCE</scope>
    <source>
        <strain evidence="2">3651</strain>
    </source>
</reference>
<feature type="compositionally biased region" description="Polar residues" evidence="1">
    <location>
        <begin position="66"/>
        <end position="93"/>
    </location>
</feature>
<dbReference type="EMBL" id="JACGWO010000001">
    <property type="protein sequence ID" value="KAK4438244.1"/>
    <property type="molecule type" value="Genomic_DNA"/>
</dbReference>
<feature type="compositionally biased region" description="Low complexity" evidence="1">
    <location>
        <begin position="129"/>
        <end position="141"/>
    </location>
</feature>
<reference evidence="2" key="1">
    <citation type="submission" date="2020-06" db="EMBL/GenBank/DDBJ databases">
        <authorList>
            <person name="Li T."/>
            <person name="Hu X."/>
            <person name="Zhang T."/>
            <person name="Song X."/>
            <person name="Zhang H."/>
            <person name="Dai N."/>
            <person name="Sheng W."/>
            <person name="Hou X."/>
            <person name="Wei L."/>
        </authorList>
    </citation>
    <scope>NUCLEOTIDE SEQUENCE</scope>
    <source>
        <strain evidence="2">3651</strain>
        <tissue evidence="2">Leaf</tissue>
    </source>
</reference>
<proteinExistence type="predicted"/>
<evidence type="ECO:0000313" key="3">
    <source>
        <dbReference type="Proteomes" id="UP001293254"/>
    </source>
</evidence>
<protein>
    <submittedName>
        <fullName evidence="2">Uncharacterized protein</fullName>
    </submittedName>
</protein>
<name>A0AAE2CY06_9LAMI</name>
<feature type="region of interest" description="Disordered" evidence="1">
    <location>
        <begin position="121"/>
        <end position="158"/>
    </location>
</feature>
<feature type="region of interest" description="Disordered" evidence="1">
    <location>
        <begin position="1"/>
        <end position="95"/>
    </location>
</feature>
<gene>
    <name evidence="2" type="ORF">Salat_0158600</name>
</gene>
<evidence type="ECO:0000313" key="2">
    <source>
        <dbReference type="EMBL" id="KAK4438244.1"/>
    </source>
</evidence>
<organism evidence="2 3">
    <name type="scientific">Sesamum alatum</name>
    <dbReference type="NCBI Taxonomy" id="300844"/>
    <lineage>
        <taxon>Eukaryota</taxon>
        <taxon>Viridiplantae</taxon>
        <taxon>Streptophyta</taxon>
        <taxon>Embryophyta</taxon>
        <taxon>Tracheophyta</taxon>
        <taxon>Spermatophyta</taxon>
        <taxon>Magnoliopsida</taxon>
        <taxon>eudicotyledons</taxon>
        <taxon>Gunneridae</taxon>
        <taxon>Pentapetalae</taxon>
        <taxon>asterids</taxon>
        <taxon>lamiids</taxon>
        <taxon>Lamiales</taxon>
        <taxon>Pedaliaceae</taxon>
        <taxon>Sesamum</taxon>
    </lineage>
</organism>
<feature type="compositionally biased region" description="Polar residues" evidence="1">
    <location>
        <begin position="7"/>
        <end position="25"/>
    </location>
</feature>
<feature type="compositionally biased region" description="Polar residues" evidence="1">
    <location>
        <begin position="50"/>
        <end position="59"/>
    </location>
</feature>
<comment type="caution">
    <text evidence="2">The sequence shown here is derived from an EMBL/GenBank/DDBJ whole genome shotgun (WGS) entry which is preliminary data.</text>
</comment>
<evidence type="ECO:0000256" key="1">
    <source>
        <dbReference type="SAM" id="MobiDB-lite"/>
    </source>
</evidence>
<dbReference type="Proteomes" id="UP001293254">
    <property type="component" value="Unassembled WGS sequence"/>
</dbReference>